<gene>
    <name evidence="2" type="ORF">LX73_0175</name>
</gene>
<evidence type="ECO:0000313" key="3">
    <source>
        <dbReference type="Proteomes" id="UP000324595"/>
    </source>
</evidence>
<reference evidence="2 3" key="1">
    <citation type="submission" date="2019-07" db="EMBL/GenBank/DDBJ databases">
        <title>Genomic Encyclopedia of Archaeal and Bacterial Type Strains, Phase II (KMG-II): from individual species to whole genera.</title>
        <authorList>
            <person name="Goeker M."/>
        </authorList>
    </citation>
    <scope>NUCLEOTIDE SEQUENCE [LARGE SCALE GENOMIC DNA]</scope>
    <source>
        <strain evidence="2 3">DSM 21935</strain>
    </source>
</reference>
<dbReference type="Gene3D" id="3.40.50.11200">
    <property type="match status" value="1"/>
</dbReference>
<organism evidence="2 3">
    <name type="scientific">Fodinibius salinus</name>
    <dbReference type="NCBI Taxonomy" id="860790"/>
    <lineage>
        <taxon>Bacteria</taxon>
        <taxon>Pseudomonadati</taxon>
        <taxon>Balneolota</taxon>
        <taxon>Balneolia</taxon>
        <taxon>Balneolales</taxon>
        <taxon>Balneolaceae</taxon>
        <taxon>Fodinibius</taxon>
    </lineage>
</organism>
<protein>
    <submittedName>
        <fullName evidence="2">MTH538 TIR-like domain (DUF1863)</fullName>
    </submittedName>
</protein>
<comment type="caution">
    <text evidence="2">The sequence shown here is derived from an EMBL/GenBank/DDBJ whole genome shotgun (WGS) entry which is preliminary data.</text>
</comment>
<feature type="domain" description="Thoeris protein ThsB TIR-like" evidence="1">
    <location>
        <begin position="8"/>
        <end position="106"/>
    </location>
</feature>
<dbReference type="RefSeq" id="WP_148897574.1">
    <property type="nucleotide sequence ID" value="NZ_VNHY01000001.1"/>
</dbReference>
<evidence type="ECO:0000259" key="1">
    <source>
        <dbReference type="Pfam" id="PF08937"/>
    </source>
</evidence>
<dbReference type="InterPro" id="IPR015032">
    <property type="entry name" value="ThsB__TIR-like_domain"/>
</dbReference>
<dbReference type="OrthoDB" id="1099430at2"/>
<evidence type="ECO:0000313" key="2">
    <source>
        <dbReference type="EMBL" id="TYP94884.1"/>
    </source>
</evidence>
<dbReference type="Proteomes" id="UP000324595">
    <property type="component" value="Unassembled WGS sequence"/>
</dbReference>
<dbReference type="EMBL" id="VNHY01000001">
    <property type="protein sequence ID" value="TYP94884.1"/>
    <property type="molecule type" value="Genomic_DNA"/>
</dbReference>
<name>A0A5D3YLR4_9BACT</name>
<accession>A0A5D3YLR4</accession>
<dbReference type="AlphaFoldDB" id="A0A5D3YLR4"/>
<sequence>MSYRNKTYVVFDGDNDMWAYSYMKGWKSNDNIDFDFHDAHDIGALTRRAQNESYIKSELRKRFKTAKQILVLIGKKTKNLYRFVRWELEMAQDLDLPIIAVNLNGKRGQDEALVPPIIRDEYVVHIPFKMEIIKYALNNFPGEYHRRQSSDSGPRYYNDSVYRKLGL</sequence>
<keyword evidence="3" id="KW-1185">Reference proteome</keyword>
<proteinExistence type="predicted"/>
<dbReference type="Pfam" id="PF08937">
    <property type="entry name" value="ThsB_TIR"/>
    <property type="match status" value="1"/>
</dbReference>